<dbReference type="InterPro" id="IPR052709">
    <property type="entry name" value="Transposase-MT_Hybrid"/>
</dbReference>
<evidence type="ECO:0000313" key="2">
    <source>
        <dbReference type="EMBL" id="GFO37198.1"/>
    </source>
</evidence>
<dbReference type="InterPro" id="IPR004360">
    <property type="entry name" value="Glyas_Fos-R_dOase_dom"/>
</dbReference>
<feature type="domain" description="Glyoxalase/fosfomycin resistance/dioxygenase" evidence="1">
    <location>
        <begin position="34"/>
        <end position="117"/>
    </location>
</feature>
<dbReference type="InterPro" id="IPR036397">
    <property type="entry name" value="RNaseH_sf"/>
</dbReference>
<dbReference type="GO" id="GO:0003676">
    <property type="term" value="F:nucleic acid binding"/>
    <property type="evidence" value="ECO:0007669"/>
    <property type="project" value="InterPro"/>
</dbReference>
<dbReference type="Gene3D" id="3.10.180.10">
    <property type="entry name" value="2,3-Dihydroxybiphenyl 1,2-Dioxygenase, domain 1"/>
    <property type="match status" value="1"/>
</dbReference>
<name>A0AAV4CZ46_9GAST</name>
<gene>
    <name evidence="2" type="ORF">PoB_006370300</name>
</gene>
<keyword evidence="3" id="KW-1185">Reference proteome</keyword>
<reference evidence="2 3" key="1">
    <citation type="journal article" date="2021" name="Elife">
        <title>Chloroplast acquisition without the gene transfer in kleptoplastic sea slugs, Plakobranchus ocellatus.</title>
        <authorList>
            <person name="Maeda T."/>
            <person name="Takahashi S."/>
            <person name="Yoshida T."/>
            <person name="Shimamura S."/>
            <person name="Takaki Y."/>
            <person name="Nagai Y."/>
            <person name="Toyoda A."/>
            <person name="Suzuki Y."/>
            <person name="Arimoto A."/>
            <person name="Ishii H."/>
            <person name="Satoh N."/>
            <person name="Nishiyama T."/>
            <person name="Hasebe M."/>
            <person name="Maruyama T."/>
            <person name="Minagawa J."/>
            <person name="Obokata J."/>
            <person name="Shigenobu S."/>
        </authorList>
    </citation>
    <scope>NUCLEOTIDE SEQUENCE [LARGE SCALE GENOMIC DNA]</scope>
</reference>
<dbReference type="PANTHER" id="PTHR46060">
    <property type="entry name" value="MARINER MOS1 TRANSPOSASE-LIKE PROTEIN"/>
    <property type="match status" value="1"/>
</dbReference>
<dbReference type="AlphaFoldDB" id="A0AAV4CZ46"/>
<dbReference type="InterPro" id="IPR029068">
    <property type="entry name" value="Glyas_Bleomycin-R_OHBP_Dase"/>
</dbReference>
<dbReference type="PANTHER" id="PTHR46060:SF1">
    <property type="entry name" value="MARINER MOS1 TRANSPOSASE-LIKE PROTEIN"/>
    <property type="match status" value="1"/>
</dbReference>
<protein>
    <submittedName>
        <fullName evidence="2">Histone-lysine N-methyltransferase SETMAR</fullName>
    </submittedName>
</protein>
<accession>A0AAV4CZ46</accession>
<dbReference type="EMBL" id="BLXT01007177">
    <property type="protein sequence ID" value="GFO37198.1"/>
    <property type="molecule type" value="Genomic_DNA"/>
</dbReference>
<sequence length="158" mass="18305">MRYNALVAPPSLMPIIEQICSKNFSTRPFQISHLDHLVLTVQDLDKTVEFYTKVLGMEATTFRSPNSERLKAAGTYDPTAPCIQPDLSPSDYYLFPQLKKYLKGHHYDNDEEVIAAVRRWWRGQSSEFFADGVRQLVKCWRLCVDRDGDYVENRLLSL</sequence>
<proteinExistence type="predicted"/>
<comment type="caution">
    <text evidence="2">The sequence shown here is derived from an EMBL/GenBank/DDBJ whole genome shotgun (WGS) entry which is preliminary data.</text>
</comment>
<dbReference type="Proteomes" id="UP000735302">
    <property type="component" value="Unassembled WGS sequence"/>
</dbReference>
<organism evidence="2 3">
    <name type="scientific">Plakobranchus ocellatus</name>
    <dbReference type="NCBI Taxonomy" id="259542"/>
    <lineage>
        <taxon>Eukaryota</taxon>
        <taxon>Metazoa</taxon>
        <taxon>Spiralia</taxon>
        <taxon>Lophotrochozoa</taxon>
        <taxon>Mollusca</taxon>
        <taxon>Gastropoda</taxon>
        <taxon>Heterobranchia</taxon>
        <taxon>Euthyneura</taxon>
        <taxon>Panpulmonata</taxon>
        <taxon>Sacoglossa</taxon>
        <taxon>Placobranchoidea</taxon>
        <taxon>Plakobranchidae</taxon>
        <taxon>Plakobranchus</taxon>
    </lineage>
</organism>
<dbReference type="SUPFAM" id="SSF54593">
    <property type="entry name" value="Glyoxalase/Bleomycin resistance protein/Dihydroxybiphenyl dioxygenase"/>
    <property type="match status" value="1"/>
</dbReference>
<dbReference type="Pfam" id="PF00903">
    <property type="entry name" value="Glyoxalase"/>
    <property type="match status" value="1"/>
</dbReference>
<dbReference type="Gene3D" id="3.30.420.10">
    <property type="entry name" value="Ribonuclease H-like superfamily/Ribonuclease H"/>
    <property type="match status" value="1"/>
</dbReference>
<evidence type="ECO:0000259" key="1">
    <source>
        <dbReference type="Pfam" id="PF00903"/>
    </source>
</evidence>
<evidence type="ECO:0000313" key="3">
    <source>
        <dbReference type="Proteomes" id="UP000735302"/>
    </source>
</evidence>